<accession>A0A7K0C806</accession>
<dbReference type="RefSeq" id="WP_153541407.1">
    <property type="nucleotide sequence ID" value="NZ_WEGH01000006.1"/>
</dbReference>
<dbReference type="OrthoDB" id="9811006at2"/>
<dbReference type="InterPro" id="IPR007372">
    <property type="entry name" value="Lipid/polyisoprenoid-bd_YceI"/>
</dbReference>
<dbReference type="SUPFAM" id="SSF101874">
    <property type="entry name" value="YceI-like"/>
    <property type="match status" value="1"/>
</dbReference>
<dbReference type="InterPro" id="IPR036761">
    <property type="entry name" value="TTHA0802/YceI-like_sf"/>
</dbReference>
<dbReference type="Pfam" id="PF04264">
    <property type="entry name" value="YceI"/>
    <property type="match status" value="1"/>
</dbReference>
<evidence type="ECO:0000256" key="1">
    <source>
        <dbReference type="ARBA" id="ARBA00008812"/>
    </source>
</evidence>
<sequence length="173" mass="18899">MTDLSELTGDYVLDPAHTRIGFVARHTMATRVRGHFDEFEGEAHLNGDHPSKSAARLTIQAKSIQTGNPQRDDLLRERFLNAADHPAITFIAAEVEQTGETAFKVTGDLGIRGMVRPVTVDVELTGENGGRAGFRGGVTLDRNDWGVNWNAATKAFISPKVTVEFDIAATRRP</sequence>
<keyword evidence="4" id="KW-1185">Reference proteome</keyword>
<reference evidence="3 4" key="1">
    <citation type="submission" date="2019-10" db="EMBL/GenBank/DDBJ databases">
        <title>Actinomadura rubteroloni sp. nov. and Actinomadura macrotermitis sp. nov., isolated from the gut of fungus growing-termite Macrotermes natalensis.</title>
        <authorList>
            <person name="Benndorf R."/>
            <person name="Martin K."/>
            <person name="Kuefner M."/>
            <person name="De Beer W."/>
            <person name="Kaster A.-K."/>
            <person name="Vollmers J."/>
            <person name="Poulsen M."/>
            <person name="Beemelmanns C."/>
        </authorList>
    </citation>
    <scope>NUCLEOTIDE SEQUENCE [LARGE SCALE GENOMIC DNA]</scope>
    <source>
        <strain evidence="3 4">RB68</strain>
    </source>
</reference>
<dbReference type="Proteomes" id="UP000487268">
    <property type="component" value="Unassembled WGS sequence"/>
</dbReference>
<dbReference type="SMART" id="SM00867">
    <property type="entry name" value="YceI"/>
    <property type="match status" value="1"/>
</dbReference>
<evidence type="ECO:0000259" key="2">
    <source>
        <dbReference type="SMART" id="SM00867"/>
    </source>
</evidence>
<name>A0A7K0C806_9ACTN</name>
<dbReference type="EMBL" id="WEGH01000006">
    <property type="protein sequence ID" value="MQY09476.1"/>
    <property type="molecule type" value="Genomic_DNA"/>
</dbReference>
<evidence type="ECO:0000313" key="3">
    <source>
        <dbReference type="EMBL" id="MQY09476.1"/>
    </source>
</evidence>
<proteinExistence type="inferred from homology"/>
<protein>
    <submittedName>
        <fullName evidence="3">Protein YceI</fullName>
    </submittedName>
</protein>
<comment type="caution">
    <text evidence="3">The sequence shown here is derived from an EMBL/GenBank/DDBJ whole genome shotgun (WGS) entry which is preliminary data.</text>
</comment>
<comment type="similarity">
    <text evidence="1">Belongs to the UPF0312 family.</text>
</comment>
<evidence type="ECO:0000313" key="4">
    <source>
        <dbReference type="Proteomes" id="UP000487268"/>
    </source>
</evidence>
<dbReference type="AlphaFoldDB" id="A0A7K0C806"/>
<gene>
    <name evidence="3" type="primary">yceI_4</name>
    <name evidence="3" type="ORF">ACRB68_76020</name>
</gene>
<dbReference type="Gene3D" id="2.40.128.110">
    <property type="entry name" value="Lipid/polyisoprenoid-binding, YceI-like"/>
    <property type="match status" value="1"/>
</dbReference>
<dbReference type="PANTHER" id="PTHR34406">
    <property type="entry name" value="PROTEIN YCEI"/>
    <property type="match status" value="1"/>
</dbReference>
<feature type="domain" description="Lipid/polyisoprenoid-binding YceI-like" evidence="2">
    <location>
        <begin position="10"/>
        <end position="170"/>
    </location>
</feature>
<organism evidence="3 4">
    <name type="scientific">Actinomadura macrotermitis</name>
    <dbReference type="NCBI Taxonomy" id="2585200"/>
    <lineage>
        <taxon>Bacteria</taxon>
        <taxon>Bacillati</taxon>
        <taxon>Actinomycetota</taxon>
        <taxon>Actinomycetes</taxon>
        <taxon>Streptosporangiales</taxon>
        <taxon>Thermomonosporaceae</taxon>
        <taxon>Actinomadura</taxon>
    </lineage>
</organism>
<dbReference type="PANTHER" id="PTHR34406:SF1">
    <property type="entry name" value="PROTEIN YCEI"/>
    <property type="match status" value="1"/>
</dbReference>